<reference evidence="4" key="1">
    <citation type="submission" date="2017-01" db="EMBL/GenBank/DDBJ databases">
        <authorList>
            <person name="Wang Y."/>
            <person name="White M."/>
            <person name="Kvist S."/>
            <person name="Moncalvo J.-M."/>
        </authorList>
    </citation>
    <scope>NUCLEOTIDE SEQUENCE [LARGE SCALE GENOMIC DNA]</scope>
    <source>
        <strain evidence="4">COL-18-3</strain>
    </source>
</reference>
<comment type="caution">
    <text evidence="3">The sequence shown here is derived from an EMBL/GenBank/DDBJ whole genome shotgun (WGS) entry which is preliminary data.</text>
</comment>
<gene>
    <name evidence="3" type="ORF">AX774_g2980</name>
</gene>
<evidence type="ECO:0000313" key="3">
    <source>
        <dbReference type="EMBL" id="OMH83509.1"/>
    </source>
</evidence>
<dbReference type="AlphaFoldDB" id="A0A1R1PRE4"/>
<dbReference type="InterPro" id="IPR039717">
    <property type="entry name" value="Hgh1"/>
</dbReference>
<dbReference type="Pfam" id="PF04064">
    <property type="entry name" value="DUF384"/>
    <property type="match status" value="1"/>
</dbReference>
<dbReference type="Pfam" id="PF04063">
    <property type="entry name" value="DUF383"/>
    <property type="match status" value="1"/>
</dbReference>
<evidence type="ECO:0000259" key="1">
    <source>
        <dbReference type="Pfam" id="PF04063"/>
    </source>
</evidence>
<evidence type="ECO:0000313" key="4">
    <source>
        <dbReference type="Proteomes" id="UP000188320"/>
    </source>
</evidence>
<evidence type="ECO:0000259" key="2">
    <source>
        <dbReference type="Pfam" id="PF04064"/>
    </source>
</evidence>
<protein>
    <submittedName>
        <fullName evidence="3">Protein HGH1-like protein</fullName>
    </submittedName>
</protein>
<dbReference type="EMBL" id="LSSK01000389">
    <property type="protein sequence ID" value="OMH83509.1"/>
    <property type="molecule type" value="Genomic_DNA"/>
</dbReference>
<feature type="domain" description="Protein HGH1 N-terminal" evidence="1">
    <location>
        <begin position="1"/>
        <end position="170"/>
    </location>
</feature>
<organism evidence="3 4">
    <name type="scientific">Zancudomyces culisetae</name>
    <name type="common">Gut fungus</name>
    <name type="synonym">Smittium culisetae</name>
    <dbReference type="NCBI Taxonomy" id="1213189"/>
    <lineage>
        <taxon>Eukaryota</taxon>
        <taxon>Fungi</taxon>
        <taxon>Fungi incertae sedis</taxon>
        <taxon>Zoopagomycota</taxon>
        <taxon>Kickxellomycotina</taxon>
        <taxon>Harpellomycetes</taxon>
        <taxon>Harpellales</taxon>
        <taxon>Legeriomycetaceae</taxon>
        <taxon>Zancudomyces</taxon>
    </lineage>
</organism>
<dbReference type="InterPro" id="IPR007206">
    <property type="entry name" value="Protein_HGH1_C"/>
</dbReference>
<dbReference type="InterPro" id="IPR007205">
    <property type="entry name" value="Protein_HGH1_N"/>
</dbReference>
<dbReference type="OrthoDB" id="338814at2759"/>
<dbReference type="Proteomes" id="UP000188320">
    <property type="component" value="Unassembled WGS sequence"/>
</dbReference>
<dbReference type="PANTHER" id="PTHR13387">
    <property type="entry name" value="PROTEIN HGH1 HOMOLOG"/>
    <property type="match status" value="1"/>
</dbReference>
<accession>A0A1R1PRE4</accession>
<proteinExistence type="predicted"/>
<name>A0A1R1PRE4_ZANCU</name>
<keyword evidence="4" id="KW-1185">Reference proteome</keyword>
<sequence>MLLSNLTKNPTITDKIIKLNVQKAGDLCESERAIDQLTEVFVKGVDSLYNKNANYHFLASAFADISTTTEGVKYFVSRASFDGEVPITKVMVFSEYPELIRRGGVASSIKNVCFDLEAHERLLHELNILPYILLPLCGNDEYDENDMDGMPDEVQFLGDDKKIETDPALRNSLLEALILLCTKRSSREYLREKKVYSILRQLHLKETNQQALEAIDRLVQFLMNEEEPVAAGKQFDEHGNYVPNAQNSASGANSTSNISVIDEFEEI</sequence>
<dbReference type="PANTHER" id="PTHR13387:SF9">
    <property type="entry name" value="PROTEIN HGH1 HOMOLOG"/>
    <property type="match status" value="1"/>
</dbReference>
<feature type="domain" description="Protein HGH1 C-terminal" evidence="2">
    <location>
        <begin position="176"/>
        <end position="228"/>
    </location>
</feature>